<dbReference type="InterPro" id="IPR036910">
    <property type="entry name" value="HMG_box_dom_sf"/>
</dbReference>
<feature type="region of interest" description="Disordered" evidence="2">
    <location>
        <begin position="30"/>
        <end position="132"/>
    </location>
</feature>
<dbReference type="GO" id="GO:0003677">
    <property type="term" value="F:DNA binding"/>
    <property type="evidence" value="ECO:0007669"/>
    <property type="project" value="UniProtKB-UniRule"/>
</dbReference>
<feature type="region of interest" description="Disordered" evidence="2">
    <location>
        <begin position="178"/>
        <end position="215"/>
    </location>
</feature>
<accession>A0ABD2WWF5</accession>
<dbReference type="Proteomes" id="UP001627154">
    <property type="component" value="Unassembled WGS sequence"/>
</dbReference>
<keyword evidence="1" id="KW-0238">DNA-binding</keyword>
<dbReference type="PROSITE" id="PS50118">
    <property type="entry name" value="HMG_BOX_2"/>
    <property type="match status" value="1"/>
</dbReference>
<name>A0ABD2WWF5_9HYME</name>
<proteinExistence type="predicted"/>
<dbReference type="SMART" id="SM00398">
    <property type="entry name" value="HMG"/>
    <property type="match status" value="1"/>
</dbReference>
<dbReference type="SUPFAM" id="SSF47095">
    <property type="entry name" value="HMG-box"/>
    <property type="match status" value="1"/>
</dbReference>
<dbReference type="Pfam" id="PF00505">
    <property type="entry name" value="HMG_box"/>
    <property type="match status" value="1"/>
</dbReference>
<evidence type="ECO:0000256" key="2">
    <source>
        <dbReference type="SAM" id="MobiDB-lite"/>
    </source>
</evidence>
<organism evidence="4 5">
    <name type="scientific">Trichogramma kaykai</name>
    <dbReference type="NCBI Taxonomy" id="54128"/>
    <lineage>
        <taxon>Eukaryota</taxon>
        <taxon>Metazoa</taxon>
        <taxon>Ecdysozoa</taxon>
        <taxon>Arthropoda</taxon>
        <taxon>Hexapoda</taxon>
        <taxon>Insecta</taxon>
        <taxon>Pterygota</taxon>
        <taxon>Neoptera</taxon>
        <taxon>Endopterygota</taxon>
        <taxon>Hymenoptera</taxon>
        <taxon>Apocrita</taxon>
        <taxon>Proctotrupomorpha</taxon>
        <taxon>Chalcidoidea</taxon>
        <taxon>Trichogrammatidae</taxon>
        <taxon>Trichogramma</taxon>
    </lineage>
</organism>
<feature type="compositionally biased region" description="Low complexity" evidence="2">
    <location>
        <begin position="105"/>
        <end position="126"/>
    </location>
</feature>
<feature type="DNA-binding region" description="HMG box" evidence="1">
    <location>
        <begin position="131"/>
        <end position="199"/>
    </location>
</feature>
<evidence type="ECO:0000313" key="4">
    <source>
        <dbReference type="EMBL" id="KAL3397292.1"/>
    </source>
</evidence>
<reference evidence="4 5" key="1">
    <citation type="journal article" date="2024" name="bioRxiv">
        <title>A reference genome for Trichogramma kaykai: A tiny desert-dwelling parasitoid wasp with competing sex-ratio distorters.</title>
        <authorList>
            <person name="Culotta J."/>
            <person name="Lindsey A.R."/>
        </authorList>
    </citation>
    <scope>NUCLEOTIDE SEQUENCE [LARGE SCALE GENOMIC DNA]</scope>
    <source>
        <strain evidence="4 5">KSX58</strain>
    </source>
</reference>
<feature type="compositionally biased region" description="Basic and acidic residues" evidence="2">
    <location>
        <begin position="34"/>
        <end position="61"/>
    </location>
</feature>
<dbReference type="AlphaFoldDB" id="A0ABD2WWF5"/>
<feature type="domain" description="HMG box" evidence="3">
    <location>
        <begin position="131"/>
        <end position="199"/>
    </location>
</feature>
<protein>
    <recommendedName>
        <fullName evidence="3">HMG box domain-containing protein</fullName>
    </recommendedName>
</protein>
<dbReference type="InterPro" id="IPR009071">
    <property type="entry name" value="HMG_box_dom"/>
</dbReference>
<gene>
    <name evidence="4" type="ORF">TKK_008861</name>
</gene>
<dbReference type="EMBL" id="JBJJXI010000066">
    <property type="protein sequence ID" value="KAL3397292.1"/>
    <property type="molecule type" value="Genomic_DNA"/>
</dbReference>
<sequence>MYNNECESDDFYRYDVEPTFSYTQQLLDGLFGGGKKEENKPCGQEPAKKENKCGESKKSEKNPCSSKPKPACKPESKAPSKCAQPAKSAPCSKPQQQQPDKCGPAKPASNNCSKSSACSKPAKNKSGCSPKPRSINPFIVFFLVMYKKSCGNQRVADVAKKAGKLWCKMSTCEKKPFRAVAERNQRLKQRHSSKKKSHGRKSRRSSSKRTAKCRR</sequence>
<feature type="compositionally biased region" description="Basic residues" evidence="2">
    <location>
        <begin position="186"/>
        <end position="215"/>
    </location>
</feature>
<evidence type="ECO:0000259" key="3">
    <source>
        <dbReference type="PROSITE" id="PS50118"/>
    </source>
</evidence>
<dbReference type="GO" id="GO:0005634">
    <property type="term" value="C:nucleus"/>
    <property type="evidence" value="ECO:0007669"/>
    <property type="project" value="UniProtKB-UniRule"/>
</dbReference>
<dbReference type="Gene3D" id="1.10.30.10">
    <property type="entry name" value="High mobility group box domain"/>
    <property type="match status" value="1"/>
</dbReference>
<comment type="caution">
    <text evidence="4">The sequence shown here is derived from an EMBL/GenBank/DDBJ whole genome shotgun (WGS) entry which is preliminary data.</text>
</comment>
<keyword evidence="1" id="KW-0539">Nucleus</keyword>
<keyword evidence="5" id="KW-1185">Reference proteome</keyword>
<evidence type="ECO:0000256" key="1">
    <source>
        <dbReference type="PROSITE-ProRule" id="PRU00267"/>
    </source>
</evidence>
<evidence type="ECO:0000313" key="5">
    <source>
        <dbReference type="Proteomes" id="UP001627154"/>
    </source>
</evidence>